<dbReference type="Gene3D" id="1.10.287.1490">
    <property type="match status" value="1"/>
</dbReference>
<dbReference type="Gene3D" id="3.40.50.10140">
    <property type="entry name" value="Toll/interleukin-1 receptor homology (TIR) domain"/>
    <property type="match status" value="1"/>
</dbReference>
<dbReference type="SUPFAM" id="SSF52200">
    <property type="entry name" value="Toll/Interleukin receptor TIR domain"/>
    <property type="match status" value="1"/>
</dbReference>
<dbReference type="InterPro" id="IPR042197">
    <property type="entry name" value="Apaf_helical"/>
</dbReference>
<gene>
    <name evidence="9" type="ORF">P3X46_027978</name>
</gene>
<evidence type="ECO:0000256" key="6">
    <source>
        <dbReference type="ARBA" id="ARBA00047304"/>
    </source>
</evidence>
<keyword evidence="7" id="KW-0175">Coiled coil</keyword>
<dbReference type="Pfam" id="PF20160">
    <property type="entry name" value="C-JID"/>
    <property type="match status" value="1"/>
</dbReference>
<dbReference type="Pfam" id="PF23282">
    <property type="entry name" value="WHD_ROQ1"/>
    <property type="match status" value="1"/>
</dbReference>
<feature type="domain" description="TIR" evidence="8">
    <location>
        <begin position="13"/>
        <end position="178"/>
    </location>
</feature>
<dbReference type="InterPro" id="IPR044974">
    <property type="entry name" value="Disease_R_plants"/>
</dbReference>
<dbReference type="InterPro" id="IPR000157">
    <property type="entry name" value="TIR_dom"/>
</dbReference>
<keyword evidence="10" id="KW-1185">Reference proteome</keyword>
<evidence type="ECO:0000313" key="9">
    <source>
        <dbReference type="EMBL" id="KAJ9154662.1"/>
    </source>
</evidence>
<dbReference type="InterPro" id="IPR027417">
    <property type="entry name" value="P-loop_NTPase"/>
</dbReference>
<dbReference type="SUPFAM" id="SSF52540">
    <property type="entry name" value="P-loop containing nucleoside triphosphate hydrolases"/>
    <property type="match status" value="1"/>
</dbReference>
<dbReference type="Pfam" id="PF07725">
    <property type="entry name" value="LRR_3"/>
    <property type="match status" value="1"/>
</dbReference>
<sequence>MASSSSSSSLDLVKYDVFLSFRGDTRDNFTSHLHSGLVRRGIRTFIDYRIDRGEELEQSLVEAIRGSSISVIIFSGKYADSRWCLNELVECMKCKEQGKQKVLPIFYKVDPSDAEHQTGSYEEAFKTYENDVKVDKNKIQEWRTYLKKAAYLVGWDSRNTGTDSILIEEIVKDILEKLGHPCLDYVEDLVGIQPQVENVESLLQIGTSDVRIVGLWGMGGIGKTTIARLIFDKSYCHFEGCCFLANVRENSLKIGLTKLRDEILVNVLNEGNTSMGTSNWRPTFVRRQLRHVRALIVLDDVDTFEQVEALAGKHAWYGAGSRIIVTSRDKHVFQDRVDEIYEVQALSKPDSLELFSLFAFKKRLPEGDMMGLSKKVVSYVKGIPLGLKVLGVFLYRKSKLEWQSALSKLQKIPNVKIQDVLKISYQGLDFFEQQTFLHIACFFKGVSRSYVEELLDACGFHTPINLRVLSDKCLIDISNDVIEMHDLLQEMGRQIVREESLKEPGKRSRLWDHKDIYHVLTKNTGSEAIEGIQLDKSKISGLCLPPTAFAKMKQIKLLIFYGSKHGIQFPEGLESLPDELRHFQWNFYPLKSLPSNFRPDNLVLLNMSESQIERLWTGIQDLLNLIAIILCGCKNLIELPDLSRASNLRTINCQGCVSLTEVSASILNLDKLVDMNFRHCRKITSVPCPRSIKFLDLLGCSKLEKFPEVGDIEYLDLSGSIFERESSATSLHHGNLPSDVSQVNFAYKWKMTETCVYITEITCTWDENSFNRASIWPDELGLTKQTRLPQSQGHLKVYNQGDRDFPNVHGTGVYHHNTFAFYNHSKLDHEKIAGFLRLMYQRIQLMGVALLFPKELSTFQLGSFGCYHQSEGSSIAIQLPQNWLRDDFVGFTLLAILALQDNNERDDYFYVRWECQFNSACGETKRVSMPLRHSPFEYGNAYLMYLSEPQVTSDDWLYESEWNKATFEAYLETSCAKPCYKLKSILIRLMYIGDEVENPTMTQPSYSYDPTKMSLRFSFCKAEESSIGKDPDDYHNDEKDDGKCSLDAEGAEPQVVAQSCALESLTPSHECEASSSSAQGPFCILENATLEQFNNPLESLDLSFLDRTSAVPSFASLDEPPSLEEVEAAKTKLMEILTIKLPYLSVEQRDVALGAIKILLRSTSLTLEVRDRLDKLQIEIPQLITSYSAYQLELTSLTNHLDNFVSKTTRARELTVKINAARKRDQELRTRVLELQNQINKLYEEIGTLKQEAYSNKNLADTIAQEWHANSRDFQTLATSIEAERTMAQQWSHQRQQASQLLQAFSNQWDALRSLQL</sequence>
<dbReference type="InterPro" id="IPR032675">
    <property type="entry name" value="LRR_dom_sf"/>
</dbReference>
<keyword evidence="2" id="KW-0433">Leucine-rich repeat</keyword>
<dbReference type="InterPro" id="IPR035897">
    <property type="entry name" value="Toll_tir_struct_dom_sf"/>
</dbReference>
<protein>
    <recommendedName>
        <fullName evidence="1">ADP-ribosyl cyclase/cyclic ADP-ribose hydrolase</fullName>
        <ecNumber evidence="1">3.2.2.6</ecNumber>
    </recommendedName>
</protein>
<reference evidence="9 10" key="1">
    <citation type="journal article" date="2023" name="Plant Biotechnol. J.">
        <title>Chromosome-level wild Hevea brasiliensis genome provides new tools for genomic-assisted breeding and valuable loci to elevate rubber yield.</title>
        <authorList>
            <person name="Cheng H."/>
            <person name="Song X."/>
            <person name="Hu Y."/>
            <person name="Wu T."/>
            <person name="Yang Q."/>
            <person name="An Z."/>
            <person name="Feng S."/>
            <person name="Deng Z."/>
            <person name="Wu W."/>
            <person name="Zeng X."/>
            <person name="Tu M."/>
            <person name="Wang X."/>
            <person name="Huang H."/>
        </authorList>
    </citation>
    <scope>NUCLEOTIDE SEQUENCE [LARGE SCALE GENOMIC DNA]</scope>
    <source>
        <strain evidence="9">MT/VB/25A 57/8</strain>
    </source>
</reference>
<dbReference type="PANTHER" id="PTHR11017:SF479">
    <property type="entry name" value="DISEASE RESISTANCE PROTEIN (TIR-NBS-LRR CLASS) FAMILY"/>
    <property type="match status" value="1"/>
</dbReference>
<organism evidence="9 10">
    <name type="scientific">Hevea brasiliensis</name>
    <name type="common">Para rubber tree</name>
    <name type="synonym">Siphonia brasiliensis</name>
    <dbReference type="NCBI Taxonomy" id="3981"/>
    <lineage>
        <taxon>Eukaryota</taxon>
        <taxon>Viridiplantae</taxon>
        <taxon>Streptophyta</taxon>
        <taxon>Embryophyta</taxon>
        <taxon>Tracheophyta</taxon>
        <taxon>Spermatophyta</taxon>
        <taxon>Magnoliopsida</taxon>
        <taxon>eudicotyledons</taxon>
        <taxon>Gunneridae</taxon>
        <taxon>Pentapetalae</taxon>
        <taxon>rosids</taxon>
        <taxon>fabids</taxon>
        <taxon>Malpighiales</taxon>
        <taxon>Euphorbiaceae</taxon>
        <taxon>Crotonoideae</taxon>
        <taxon>Micrandreae</taxon>
        <taxon>Hevea</taxon>
    </lineage>
</organism>
<dbReference type="EMBL" id="JARPOI010000015">
    <property type="protein sequence ID" value="KAJ9154662.1"/>
    <property type="molecule type" value="Genomic_DNA"/>
</dbReference>
<dbReference type="Gene3D" id="1.10.8.430">
    <property type="entry name" value="Helical domain of apoptotic protease-activating factors"/>
    <property type="match status" value="1"/>
</dbReference>
<evidence type="ECO:0000256" key="5">
    <source>
        <dbReference type="ARBA" id="ARBA00023027"/>
    </source>
</evidence>
<dbReference type="SMART" id="SM00255">
    <property type="entry name" value="TIR"/>
    <property type="match status" value="1"/>
</dbReference>
<dbReference type="Gene3D" id="3.40.50.300">
    <property type="entry name" value="P-loop containing nucleotide triphosphate hydrolases"/>
    <property type="match status" value="1"/>
</dbReference>
<accession>A0ABQ9L1K7</accession>
<proteinExistence type="predicted"/>
<evidence type="ECO:0000259" key="8">
    <source>
        <dbReference type="PROSITE" id="PS50104"/>
    </source>
</evidence>
<evidence type="ECO:0000256" key="1">
    <source>
        <dbReference type="ARBA" id="ARBA00011982"/>
    </source>
</evidence>
<dbReference type="Gene3D" id="3.80.10.10">
    <property type="entry name" value="Ribonuclease Inhibitor"/>
    <property type="match status" value="1"/>
</dbReference>
<dbReference type="Pfam" id="PF01582">
    <property type="entry name" value="TIR"/>
    <property type="match status" value="1"/>
</dbReference>
<dbReference type="EC" id="3.2.2.6" evidence="1"/>
<dbReference type="SUPFAM" id="SSF52058">
    <property type="entry name" value="L domain-like"/>
    <property type="match status" value="1"/>
</dbReference>
<keyword evidence="3" id="KW-0677">Repeat</keyword>
<keyword evidence="5" id="KW-0520">NAD</keyword>
<evidence type="ECO:0000256" key="4">
    <source>
        <dbReference type="ARBA" id="ARBA00022801"/>
    </source>
</evidence>
<keyword evidence="4" id="KW-0378">Hydrolase</keyword>
<dbReference type="PROSITE" id="PS50104">
    <property type="entry name" value="TIR"/>
    <property type="match status" value="1"/>
</dbReference>
<evidence type="ECO:0000313" key="10">
    <source>
        <dbReference type="Proteomes" id="UP001174677"/>
    </source>
</evidence>
<evidence type="ECO:0000256" key="3">
    <source>
        <dbReference type="ARBA" id="ARBA00022737"/>
    </source>
</evidence>
<dbReference type="InterPro" id="IPR045344">
    <property type="entry name" value="C-JID"/>
</dbReference>
<comment type="catalytic activity">
    <reaction evidence="6">
        <text>NAD(+) + H2O = ADP-D-ribose + nicotinamide + H(+)</text>
        <dbReference type="Rhea" id="RHEA:16301"/>
        <dbReference type="ChEBI" id="CHEBI:15377"/>
        <dbReference type="ChEBI" id="CHEBI:15378"/>
        <dbReference type="ChEBI" id="CHEBI:17154"/>
        <dbReference type="ChEBI" id="CHEBI:57540"/>
        <dbReference type="ChEBI" id="CHEBI:57967"/>
        <dbReference type="EC" id="3.2.2.6"/>
    </reaction>
    <physiologicalReaction direction="left-to-right" evidence="6">
        <dbReference type="Rhea" id="RHEA:16302"/>
    </physiologicalReaction>
</comment>
<dbReference type="InterPro" id="IPR002182">
    <property type="entry name" value="NB-ARC"/>
</dbReference>
<dbReference type="InterPro" id="IPR011713">
    <property type="entry name" value="Leu-rich_rpt_3"/>
</dbReference>
<feature type="coiled-coil region" evidence="7">
    <location>
        <begin position="1218"/>
        <end position="1252"/>
    </location>
</feature>
<dbReference type="Proteomes" id="UP001174677">
    <property type="component" value="Chromosome 15"/>
</dbReference>
<dbReference type="Pfam" id="PF00931">
    <property type="entry name" value="NB-ARC"/>
    <property type="match status" value="1"/>
</dbReference>
<name>A0ABQ9L1K7_HEVBR</name>
<comment type="caution">
    <text evidence="9">The sequence shown here is derived from an EMBL/GenBank/DDBJ whole genome shotgun (WGS) entry which is preliminary data.</text>
</comment>
<dbReference type="PRINTS" id="PR00364">
    <property type="entry name" value="DISEASERSIST"/>
</dbReference>
<dbReference type="PANTHER" id="PTHR11017">
    <property type="entry name" value="LEUCINE-RICH REPEAT-CONTAINING PROTEIN"/>
    <property type="match status" value="1"/>
</dbReference>
<dbReference type="InterPro" id="IPR058192">
    <property type="entry name" value="WHD_ROQ1-like"/>
</dbReference>
<evidence type="ECO:0000256" key="2">
    <source>
        <dbReference type="ARBA" id="ARBA00022614"/>
    </source>
</evidence>
<evidence type="ECO:0000256" key="7">
    <source>
        <dbReference type="SAM" id="Coils"/>
    </source>
</evidence>